<evidence type="ECO:0000313" key="5">
    <source>
        <dbReference type="EMBL" id="OGY57493.1"/>
    </source>
</evidence>
<dbReference type="SUPFAM" id="SSF55248">
    <property type="entry name" value="PCD-like"/>
    <property type="match status" value="1"/>
</dbReference>
<dbReference type="EMBL" id="MHIU01000032">
    <property type="protein sequence ID" value="OGY57493.1"/>
    <property type="molecule type" value="Genomic_DNA"/>
</dbReference>
<dbReference type="AlphaFoldDB" id="A0A1G1YYR2"/>
<proteinExistence type="inferred from homology"/>
<dbReference type="NCBIfam" id="NF002017">
    <property type="entry name" value="PRK00823.1-2"/>
    <property type="match status" value="1"/>
</dbReference>
<keyword evidence="3 4" id="KW-0456">Lyase</keyword>
<comment type="caution">
    <text evidence="5">The sequence shown here is derived from an EMBL/GenBank/DDBJ whole genome shotgun (WGS) entry which is preliminary data.</text>
</comment>
<sequence>MSLLEKRCVPCEGGTPPLSSIQIKGYLKEVPAWIVVEDKKISRGFKFNNFNQVMFFVNKVADLAEAEGHHPDIHIFYNKVSLELSTHAIRGLSENDFILAAKIDRL</sequence>
<dbReference type="HAMAP" id="MF_00434">
    <property type="entry name" value="Pterin_4_alpha"/>
    <property type="match status" value="1"/>
</dbReference>
<comment type="similarity">
    <text evidence="2 4">Belongs to the pterin-4-alpha-carbinolamine dehydratase family.</text>
</comment>
<dbReference type="Pfam" id="PF01329">
    <property type="entry name" value="Pterin_4a"/>
    <property type="match status" value="1"/>
</dbReference>
<dbReference type="GO" id="GO:0006729">
    <property type="term" value="P:tetrahydrobiopterin biosynthetic process"/>
    <property type="evidence" value="ECO:0007669"/>
    <property type="project" value="InterPro"/>
</dbReference>
<dbReference type="EC" id="4.2.1.96" evidence="4"/>
<evidence type="ECO:0000256" key="4">
    <source>
        <dbReference type="HAMAP-Rule" id="MF_00434"/>
    </source>
</evidence>
<protein>
    <recommendedName>
        <fullName evidence="4">Putative pterin-4-alpha-carbinolamine dehydratase</fullName>
        <shortName evidence="4">PHS</shortName>
        <ecNumber evidence="4">4.2.1.96</ecNumber>
    </recommendedName>
    <alternativeName>
        <fullName evidence="4">4-alpha-hydroxy-tetrahydropterin dehydratase</fullName>
    </alternativeName>
    <alternativeName>
        <fullName evidence="4">Pterin carbinolamine dehydratase</fullName>
        <shortName evidence="4">PCD</shortName>
    </alternativeName>
</protein>
<dbReference type="Gene3D" id="3.30.1360.20">
    <property type="entry name" value="Transcriptional coactivator/pterin dehydratase"/>
    <property type="match status" value="1"/>
</dbReference>
<evidence type="ECO:0000313" key="6">
    <source>
        <dbReference type="Proteomes" id="UP000178651"/>
    </source>
</evidence>
<reference evidence="5 6" key="1">
    <citation type="journal article" date="2016" name="Nat. Commun.">
        <title>Thousands of microbial genomes shed light on interconnected biogeochemical processes in an aquifer system.</title>
        <authorList>
            <person name="Anantharaman K."/>
            <person name="Brown C.T."/>
            <person name="Hug L.A."/>
            <person name="Sharon I."/>
            <person name="Castelle C.J."/>
            <person name="Probst A.J."/>
            <person name="Thomas B.C."/>
            <person name="Singh A."/>
            <person name="Wilkins M.J."/>
            <person name="Karaoz U."/>
            <person name="Brodie E.L."/>
            <person name="Williams K.H."/>
            <person name="Hubbard S.S."/>
            <person name="Banfield J.F."/>
        </authorList>
    </citation>
    <scope>NUCLEOTIDE SEQUENCE [LARGE SCALE GENOMIC DNA]</scope>
</reference>
<evidence type="ECO:0000256" key="2">
    <source>
        <dbReference type="ARBA" id="ARBA00006472"/>
    </source>
</evidence>
<organism evidence="5 6">
    <name type="scientific">Candidatus Colwellbacteria bacterium RIFCSPHIGHO2_02_FULL_43_15</name>
    <dbReference type="NCBI Taxonomy" id="1797686"/>
    <lineage>
        <taxon>Bacteria</taxon>
        <taxon>Candidatus Colwelliibacteriota</taxon>
    </lineage>
</organism>
<dbReference type="InterPro" id="IPR036428">
    <property type="entry name" value="PCD_sf"/>
</dbReference>
<name>A0A1G1YYR2_9BACT</name>
<dbReference type="GO" id="GO:0008124">
    <property type="term" value="F:4-alpha-hydroxytetrahydrobiopterin dehydratase activity"/>
    <property type="evidence" value="ECO:0007669"/>
    <property type="project" value="UniProtKB-UniRule"/>
</dbReference>
<comment type="catalytic activity">
    <reaction evidence="1 4">
        <text>(4aS,6R)-4a-hydroxy-L-erythro-5,6,7,8-tetrahydrobiopterin = (6R)-L-erythro-6,7-dihydrobiopterin + H2O</text>
        <dbReference type="Rhea" id="RHEA:11920"/>
        <dbReference type="ChEBI" id="CHEBI:15377"/>
        <dbReference type="ChEBI" id="CHEBI:15642"/>
        <dbReference type="ChEBI" id="CHEBI:43120"/>
        <dbReference type="EC" id="4.2.1.96"/>
    </reaction>
</comment>
<evidence type="ECO:0000256" key="3">
    <source>
        <dbReference type="ARBA" id="ARBA00023239"/>
    </source>
</evidence>
<evidence type="ECO:0000256" key="1">
    <source>
        <dbReference type="ARBA" id="ARBA00001554"/>
    </source>
</evidence>
<gene>
    <name evidence="5" type="ORF">A3D47_02330</name>
</gene>
<dbReference type="CDD" id="cd00488">
    <property type="entry name" value="PCD_DCoH"/>
    <property type="match status" value="1"/>
</dbReference>
<dbReference type="PANTHER" id="PTHR12599:SF0">
    <property type="entry name" value="PTERIN-4-ALPHA-CARBINOLAMINE DEHYDRATASE"/>
    <property type="match status" value="1"/>
</dbReference>
<dbReference type="PANTHER" id="PTHR12599">
    <property type="entry name" value="PTERIN-4-ALPHA-CARBINOLAMINE DEHYDRATASE"/>
    <property type="match status" value="1"/>
</dbReference>
<dbReference type="Proteomes" id="UP000178651">
    <property type="component" value="Unassembled WGS sequence"/>
</dbReference>
<dbReference type="InterPro" id="IPR001533">
    <property type="entry name" value="Pterin_deHydtase"/>
</dbReference>
<accession>A0A1G1YYR2</accession>